<organism evidence="1 2">
    <name type="scientific">Desulfocicer vacuolatum DSM 3385</name>
    <dbReference type="NCBI Taxonomy" id="1121400"/>
    <lineage>
        <taxon>Bacteria</taxon>
        <taxon>Pseudomonadati</taxon>
        <taxon>Thermodesulfobacteriota</taxon>
        <taxon>Desulfobacteria</taxon>
        <taxon>Desulfobacterales</taxon>
        <taxon>Desulfobacteraceae</taxon>
        <taxon>Desulfocicer</taxon>
    </lineage>
</organism>
<keyword evidence="2" id="KW-1185">Reference proteome</keyword>
<dbReference type="AlphaFoldDB" id="A0A1W2CUF8"/>
<name>A0A1W2CUF8_9BACT</name>
<accession>A0A1W2CUF8</accession>
<feature type="non-terminal residue" evidence="1">
    <location>
        <position position="40"/>
    </location>
</feature>
<gene>
    <name evidence="1" type="ORF">SAMN02746065_113130</name>
</gene>
<evidence type="ECO:0000313" key="2">
    <source>
        <dbReference type="Proteomes" id="UP000192418"/>
    </source>
</evidence>
<protein>
    <submittedName>
        <fullName evidence="1">Uncharacterized protein</fullName>
    </submittedName>
</protein>
<proteinExistence type="predicted"/>
<dbReference type="Proteomes" id="UP000192418">
    <property type="component" value="Unassembled WGS sequence"/>
</dbReference>
<dbReference type="EMBL" id="FWXY01000013">
    <property type="protein sequence ID" value="SMC88841.1"/>
    <property type="molecule type" value="Genomic_DNA"/>
</dbReference>
<sequence>MIRIQNCFSPKTSVFIKVRSRTASIFLKGYLCSIIEKNKK</sequence>
<reference evidence="1 2" key="1">
    <citation type="submission" date="2017-04" db="EMBL/GenBank/DDBJ databases">
        <authorList>
            <person name="Afonso C.L."/>
            <person name="Miller P.J."/>
            <person name="Scott M.A."/>
            <person name="Spackman E."/>
            <person name="Goraichik I."/>
            <person name="Dimitrov K.M."/>
            <person name="Suarez D.L."/>
            <person name="Swayne D.E."/>
        </authorList>
    </citation>
    <scope>NUCLEOTIDE SEQUENCE [LARGE SCALE GENOMIC DNA]</scope>
    <source>
        <strain evidence="1 2">DSM 3385</strain>
    </source>
</reference>
<evidence type="ECO:0000313" key="1">
    <source>
        <dbReference type="EMBL" id="SMC88841.1"/>
    </source>
</evidence>
<dbReference type="STRING" id="1121400.SAMN02746065_113130"/>